<organism evidence="3 4">
    <name type="scientific">Forsythia ovata</name>
    <dbReference type="NCBI Taxonomy" id="205694"/>
    <lineage>
        <taxon>Eukaryota</taxon>
        <taxon>Viridiplantae</taxon>
        <taxon>Streptophyta</taxon>
        <taxon>Embryophyta</taxon>
        <taxon>Tracheophyta</taxon>
        <taxon>Spermatophyta</taxon>
        <taxon>Magnoliopsida</taxon>
        <taxon>eudicotyledons</taxon>
        <taxon>Gunneridae</taxon>
        <taxon>Pentapetalae</taxon>
        <taxon>asterids</taxon>
        <taxon>lamiids</taxon>
        <taxon>Lamiales</taxon>
        <taxon>Oleaceae</taxon>
        <taxon>Forsythieae</taxon>
        <taxon>Forsythia</taxon>
    </lineage>
</organism>
<protein>
    <submittedName>
        <fullName evidence="3">F-box and Leucine Rich Repeat domains containing protein</fullName>
    </submittedName>
</protein>
<dbReference type="Proteomes" id="UP001604277">
    <property type="component" value="Unassembled WGS sequence"/>
</dbReference>
<dbReference type="EMBL" id="JBFOLJ010000017">
    <property type="protein sequence ID" value="KAL2467988.1"/>
    <property type="molecule type" value="Genomic_DNA"/>
</dbReference>
<proteinExistence type="predicted"/>
<comment type="caution">
    <text evidence="3">The sequence shown here is derived from an EMBL/GenBank/DDBJ whole genome shotgun (WGS) entry which is preliminary data.</text>
</comment>
<gene>
    <name evidence="3" type="ORF">Fot_51513</name>
</gene>
<feature type="coiled-coil region" evidence="1">
    <location>
        <begin position="1035"/>
        <end position="1062"/>
    </location>
</feature>
<feature type="coiled-coil region" evidence="1">
    <location>
        <begin position="1101"/>
        <end position="1173"/>
    </location>
</feature>
<feature type="coiled-coil region" evidence="1">
    <location>
        <begin position="500"/>
        <end position="559"/>
    </location>
</feature>
<dbReference type="PANTHER" id="PTHR34452:SF1">
    <property type="entry name" value="SPORULATION-SPECIFIC PROTEIN"/>
    <property type="match status" value="1"/>
</dbReference>
<dbReference type="PROSITE" id="PS51840">
    <property type="entry name" value="C2_NT"/>
    <property type="match status" value="1"/>
</dbReference>
<accession>A0ABD1PVL7</accession>
<dbReference type="InterPro" id="IPR019448">
    <property type="entry name" value="NT-C2"/>
</dbReference>
<name>A0ABD1PVL7_9LAMI</name>
<evidence type="ECO:0000313" key="3">
    <source>
        <dbReference type="EMBL" id="KAL2467988.1"/>
    </source>
</evidence>
<feature type="domain" description="C2 NT-type" evidence="2">
    <location>
        <begin position="6"/>
        <end position="141"/>
    </location>
</feature>
<evidence type="ECO:0000259" key="2">
    <source>
        <dbReference type="PROSITE" id="PS51840"/>
    </source>
</evidence>
<evidence type="ECO:0000256" key="1">
    <source>
        <dbReference type="SAM" id="Coils"/>
    </source>
</evidence>
<dbReference type="PANTHER" id="PTHR34452">
    <property type="entry name" value="MYOSIN HEAVY CHAIN-RELATED PROTEIN"/>
    <property type="match status" value="1"/>
</dbReference>
<sequence length="2118" mass="241956">MSRITKWKLEKTKVKAVFRLQFHATDVPQSGWDKLFISLISADSGKATAKTTKASVRNGTCKWADPIYETTRLLQNSKSKQYDEKLCKLVVAMGSSRASILGEAIINLADYADVLKPSAIALPLQGCNFETILHVTVQLLTSKTGFREFEQQRELRERGLQAGVDAQHGDSGTGKISHSEEISIEQMDKEKGTIRFRSDAKELSSVEEDMSPNEEYADSAVGFDGSSNTSESLYAEKHETSIDSLKSMVSDDLNGLSCCQSLHTETGDPSDHRIITQGSSDLAHRWSLDYSMDNELAMAREENNRLSGGLELAESSILDLKMEVNSLQSLADELGVETRKFSDLLVTEKSSVEELTKEVSVMKSECVQFKEDIERLKDLKFSTQITIKETSTIQDDHLLQYIQVDWLKKISVVEDTIRELQNKSCVGFHESDSRFIYSELEAVLNILRDITHGNDETVQNGEQYLSANRFCTDSFQPESILHHFSVPPPVSQVPNSIGVIDTMKGQILDLVRELDKAKVEREGLLRKMNQMECYYEALIQELEENQKRMIGELQSLRNEHSTCLYTISAGRAEIESMRQDMSHQVLRFADERRGLDALNKELEKRAATSEAALRRARLNYSIAVDKLQKDLELLSSQVVSMFETNENIIKQAFPESSPPCLQGHPKILQSQEDYDATKLLQYQNQNLGARKQPVIGDILLEDLKRSLYLQERLYQKVEEELGEMHSVNLNLDIYSKTLQETLLEANADVNMINGKNCELAEELELSNAVKNQLTVRLQKAVDDIQTLNEYKSSCISQCSDMALQNQILEDKLGSISKENYLLGQKLADCEELVTEYKSYQSKFETCLAENAELSLLLKQEASEKAKLQNEISLLKENLRMLKSESDELASIKENLQENISFVKDKLATLLSSYNKQFRGLAFFSNSQCVDWERTDFKDAILQLEEIQHGACGKILQLLEEKKSLESGRVIAEVSLSTARSEILAMKQKFKSDMQDMAAKLIVSNDLVDNLQVQFESVADKFHSTSEIEERSAQKNRELLVDLALLQDQMQELTSKNGHIAREMLCLDTLAEELGRNKSTITELIHDKQDLMVSLQDKTGESVKFASELSYLEENLRNLRNELQIEKGFKDELEEKIRDLITQLNKEHDKVINFEQQQTELMRLRQVASDLELEKSRLCHLLGQQNGFMEKLQKSSSCTTDLESQLFEMRDYSIAADVKLAYVTNQYETLLEELVQKFESDMQDMAAKLVVSNALVDNLQVQLKSVADKFHLTSEIEEKSAQQNRELLADLALLQDQMQELTSKNGHIAQDMLGLDTLAEELGRNNSTIMELIKDKQDLMVSLQDKTGESIELASEISCLKEILRNLHEELRIEKGFKDELEGEIGVLTAQLNKEHDRVLNFEQQKTELTHFRQVASDLELEKSRLCHHLAHKNEFMKRLQKRSSRTNDLECQLFEMQEYSIAADVKLAYVTNQYETLLEELVQQLKSSVGYLLELQKRYHDMEAMLNQHLASEARITEENANLLTSLKTLRTEFEASVAQNKLLSDSNYDIKYQLEEYKRKMTMMETSFSKDNLQAVMVEQLKDTLAEAEVHISHLAFLKEELEILSIVLKGKVDEQYAYMTSLEDNRDELLMLRSRCNELSHKLSEQVMKTEEFKNLSIHFKELKDKAEAERSHAREKREHEGPPVVMQDSLRIAFIKEQYETKIQELKQQLSISKKHGEEMLLKLQDSIDEIENRKKSEAVNIKRNNELSLKLLELETDLQSVVTEKREKVNAYDRINAELECVALSLECCKEEKEKLEASFRECEREKSLLVVELASIREQLEQFRSSSSVQKEENDEVAEVECVLNESSRNSSPNFLGGKRLVRGVKSEDAMSILAVENAYPPEPAELLATQDAASKGMHGIPEVLVGGEFLQSNGKSLDVNSDHLATQRLKSSMEHLHEELEKMKTENTHFLEDRDFDPDFQDPQEELVQLRKVNKELRSMFPLFDEISSSGNALERVLALEIELAESLKAKNKSNIHFQSSFLKQHSDEEAVFKSFRDINELIKEMLEIKGRHATVEAELREMHDRYSQLSLQFAEVEGERQKLKMTLKNIRASRKLITPTRSSSLDHPPYG</sequence>
<feature type="coiled-coil region" evidence="1">
    <location>
        <begin position="1699"/>
        <end position="1810"/>
    </location>
</feature>
<evidence type="ECO:0000313" key="4">
    <source>
        <dbReference type="Proteomes" id="UP001604277"/>
    </source>
</evidence>
<keyword evidence="4" id="KW-1185">Reference proteome</keyword>
<reference evidence="4" key="1">
    <citation type="submission" date="2024-07" db="EMBL/GenBank/DDBJ databases">
        <title>Two chromosome-level genome assemblies of Korean endemic species Abeliophyllum distichum and Forsythia ovata (Oleaceae).</title>
        <authorList>
            <person name="Jang H."/>
        </authorList>
    </citation>
    <scope>NUCLEOTIDE SEQUENCE [LARGE SCALE GENOMIC DNA]</scope>
</reference>
<feature type="coiled-coil region" evidence="1">
    <location>
        <begin position="850"/>
        <end position="912"/>
    </location>
</feature>
<keyword evidence="1" id="KW-0175">Coiled coil</keyword>
<feature type="coiled-coil region" evidence="1">
    <location>
        <begin position="1932"/>
        <end position="1959"/>
    </location>
</feature>
<dbReference type="Pfam" id="PF10358">
    <property type="entry name" value="NT-C2"/>
    <property type="match status" value="1"/>
</dbReference>